<keyword evidence="2" id="KW-1185">Reference proteome</keyword>
<evidence type="ECO:0000313" key="2">
    <source>
        <dbReference type="Proteomes" id="UP000828941"/>
    </source>
</evidence>
<sequence length="129" mass="14543">MVAFRGISGSLYQCFSRRKHFDSLSQCLFLRGLASKIFVKHLAFSITEEKLAEAFSQYGEVIKADVVMNKAKTRCKGFGFVTFAEEEEAHKACMDMNGKTLLGRVIYVDMEPGKRTSRDRTSPKQASDD</sequence>
<name>A0ACB9KLR0_BAUVA</name>
<dbReference type="EMBL" id="CM039438">
    <property type="protein sequence ID" value="KAI4298201.1"/>
    <property type="molecule type" value="Genomic_DNA"/>
</dbReference>
<comment type="caution">
    <text evidence="1">The sequence shown here is derived from an EMBL/GenBank/DDBJ whole genome shotgun (WGS) entry which is preliminary data.</text>
</comment>
<proteinExistence type="predicted"/>
<gene>
    <name evidence="1" type="ORF">L6164_031789</name>
</gene>
<dbReference type="Proteomes" id="UP000828941">
    <property type="component" value="Chromosome 13"/>
</dbReference>
<organism evidence="1 2">
    <name type="scientific">Bauhinia variegata</name>
    <name type="common">Purple orchid tree</name>
    <name type="synonym">Phanera variegata</name>
    <dbReference type="NCBI Taxonomy" id="167791"/>
    <lineage>
        <taxon>Eukaryota</taxon>
        <taxon>Viridiplantae</taxon>
        <taxon>Streptophyta</taxon>
        <taxon>Embryophyta</taxon>
        <taxon>Tracheophyta</taxon>
        <taxon>Spermatophyta</taxon>
        <taxon>Magnoliopsida</taxon>
        <taxon>eudicotyledons</taxon>
        <taxon>Gunneridae</taxon>
        <taxon>Pentapetalae</taxon>
        <taxon>rosids</taxon>
        <taxon>fabids</taxon>
        <taxon>Fabales</taxon>
        <taxon>Fabaceae</taxon>
        <taxon>Cercidoideae</taxon>
        <taxon>Cercideae</taxon>
        <taxon>Bauhiniinae</taxon>
        <taxon>Bauhinia</taxon>
    </lineage>
</organism>
<protein>
    <submittedName>
        <fullName evidence="1">Uncharacterized protein</fullName>
    </submittedName>
</protein>
<evidence type="ECO:0000313" key="1">
    <source>
        <dbReference type="EMBL" id="KAI4298201.1"/>
    </source>
</evidence>
<accession>A0ACB9KLR0</accession>
<reference evidence="1 2" key="1">
    <citation type="journal article" date="2022" name="DNA Res.">
        <title>Chromosomal-level genome assembly of the orchid tree Bauhinia variegata (Leguminosae; Cercidoideae) supports the allotetraploid origin hypothesis of Bauhinia.</title>
        <authorList>
            <person name="Zhong Y."/>
            <person name="Chen Y."/>
            <person name="Zheng D."/>
            <person name="Pang J."/>
            <person name="Liu Y."/>
            <person name="Luo S."/>
            <person name="Meng S."/>
            <person name="Qian L."/>
            <person name="Wei D."/>
            <person name="Dai S."/>
            <person name="Zhou R."/>
        </authorList>
    </citation>
    <scope>NUCLEOTIDE SEQUENCE [LARGE SCALE GENOMIC DNA]</scope>
    <source>
        <strain evidence="1">BV-YZ2020</strain>
    </source>
</reference>